<evidence type="ECO:0000313" key="5">
    <source>
        <dbReference type="Proteomes" id="UP001187471"/>
    </source>
</evidence>
<dbReference type="InterPro" id="IPR051992">
    <property type="entry name" value="OxStress_Response_Reg"/>
</dbReference>
<feature type="region of interest" description="Disordered" evidence="3">
    <location>
        <begin position="161"/>
        <end position="180"/>
    </location>
</feature>
<feature type="compositionally biased region" description="Low complexity" evidence="3">
    <location>
        <begin position="41"/>
        <end position="82"/>
    </location>
</feature>
<evidence type="ECO:0000313" key="4">
    <source>
        <dbReference type="EMBL" id="KAK2971120.1"/>
    </source>
</evidence>
<dbReference type="PANTHER" id="PTHR33172:SF29">
    <property type="entry name" value="OS06G0559400 PROTEIN"/>
    <property type="match status" value="1"/>
</dbReference>
<dbReference type="Proteomes" id="UP001187471">
    <property type="component" value="Unassembled WGS sequence"/>
</dbReference>
<keyword evidence="5" id="KW-1185">Reference proteome</keyword>
<dbReference type="EMBL" id="JAVXUO010002601">
    <property type="protein sequence ID" value="KAK2971120.1"/>
    <property type="molecule type" value="Genomic_DNA"/>
</dbReference>
<reference evidence="4" key="1">
    <citation type="submission" date="2022-12" db="EMBL/GenBank/DDBJ databases">
        <title>Draft genome assemblies for two species of Escallonia (Escalloniales).</title>
        <authorList>
            <person name="Chanderbali A."/>
            <person name="Dervinis C."/>
            <person name="Anghel I."/>
            <person name="Soltis D."/>
            <person name="Soltis P."/>
            <person name="Zapata F."/>
        </authorList>
    </citation>
    <scope>NUCLEOTIDE SEQUENCE</scope>
    <source>
        <strain evidence="4">UCBG92.1500</strain>
        <tissue evidence="4">Leaf</tissue>
    </source>
</reference>
<evidence type="ECO:0008006" key="6">
    <source>
        <dbReference type="Google" id="ProtNLM"/>
    </source>
</evidence>
<name>A0AA88QXE8_9ASTE</name>
<sequence>MLKMGEDRSQVFQAPCSLYQPSHVKEEEDQRGDDGCDTKASTTSSSSTTSFSSEDLSGGSSRSSSLDTTDDASSSACSSSDGSLYDLSQLMAQLPIKRGLSKYYQGKSESFTSLSSVRSLEDLAKKESRPYSKRMKACKSYGGGLDTYKSFTLPKPIISKRSSKGCLHSSSSFPRRRASFGSDCRPPLFPAQDYNLRC</sequence>
<feature type="compositionally biased region" description="Basic and acidic residues" evidence="3">
    <location>
        <begin position="23"/>
        <end position="37"/>
    </location>
</feature>
<organism evidence="4 5">
    <name type="scientific">Escallonia rubra</name>
    <dbReference type="NCBI Taxonomy" id="112253"/>
    <lineage>
        <taxon>Eukaryota</taxon>
        <taxon>Viridiplantae</taxon>
        <taxon>Streptophyta</taxon>
        <taxon>Embryophyta</taxon>
        <taxon>Tracheophyta</taxon>
        <taxon>Spermatophyta</taxon>
        <taxon>Magnoliopsida</taxon>
        <taxon>eudicotyledons</taxon>
        <taxon>Gunneridae</taxon>
        <taxon>Pentapetalae</taxon>
        <taxon>asterids</taxon>
        <taxon>campanulids</taxon>
        <taxon>Escalloniales</taxon>
        <taxon>Escalloniaceae</taxon>
        <taxon>Escallonia</taxon>
    </lineage>
</organism>
<evidence type="ECO:0000256" key="2">
    <source>
        <dbReference type="ARBA" id="ARBA00023242"/>
    </source>
</evidence>
<evidence type="ECO:0000256" key="3">
    <source>
        <dbReference type="SAM" id="MobiDB-lite"/>
    </source>
</evidence>
<dbReference type="GO" id="GO:0006950">
    <property type="term" value="P:response to stress"/>
    <property type="evidence" value="ECO:0007669"/>
    <property type="project" value="UniProtKB-ARBA"/>
</dbReference>
<accession>A0AA88QXE8</accession>
<dbReference type="PANTHER" id="PTHR33172">
    <property type="entry name" value="OS08G0516900 PROTEIN"/>
    <property type="match status" value="1"/>
</dbReference>
<dbReference type="GO" id="GO:0005634">
    <property type="term" value="C:nucleus"/>
    <property type="evidence" value="ECO:0007669"/>
    <property type="project" value="UniProtKB-SubCell"/>
</dbReference>
<comment type="subcellular location">
    <subcellularLocation>
        <location evidence="1">Nucleus</location>
    </subcellularLocation>
</comment>
<keyword evidence="2" id="KW-0539">Nucleus</keyword>
<gene>
    <name evidence="4" type="ORF">RJ640_008544</name>
</gene>
<dbReference type="AlphaFoldDB" id="A0AA88QXE8"/>
<protein>
    <recommendedName>
        <fullName evidence="6">Oxidative stress 3</fullName>
    </recommendedName>
</protein>
<feature type="region of interest" description="Disordered" evidence="3">
    <location>
        <begin position="1"/>
        <end position="82"/>
    </location>
</feature>
<proteinExistence type="predicted"/>
<comment type="caution">
    <text evidence="4">The sequence shown here is derived from an EMBL/GenBank/DDBJ whole genome shotgun (WGS) entry which is preliminary data.</text>
</comment>
<evidence type="ECO:0000256" key="1">
    <source>
        <dbReference type="ARBA" id="ARBA00004123"/>
    </source>
</evidence>